<dbReference type="KEGG" id="hwa:HQ_4024A"/>
<dbReference type="Proteomes" id="UP000001975">
    <property type="component" value="Plasmid PL47"/>
</dbReference>
<sequence>MTRTYHGTNIHPSDGYMSNPSYERSHNEISDYASFYHGSTKLTTARTTFHSSDAPRFEREKKFDRFYQIQHGLQPNRWTSLADDTVLEIDREYRIDSENRFKIQRLECISDIFSQPHRAKSIDRVKNLSQSNINRFNAHYKGYIGAILSARLSIRAHKTGESEADSAEQWTLFTDIIKPYAEQAGISNPSGLIRLARSIWSDDWKGS</sequence>
<dbReference type="AlphaFoldDB" id="Q18DF3"/>
<feature type="region of interest" description="Disordered" evidence="1">
    <location>
        <begin position="1"/>
        <end position="23"/>
    </location>
</feature>
<gene>
    <name evidence="2" type="ordered locus">HQ_4024A</name>
</gene>
<protein>
    <submittedName>
        <fullName evidence="2">Uncharacterized protein</fullName>
    </submittedName>
</protein>
<proteinExistence type="predicted"/>
<keyword evidence="3" id="KW-1185">Reference proteome</keyword>
<name>Q18DF3_HALWD</name>
<feature type="compositionally biased region" description="Polar residues" evidence="1">
    <location>
        <begin position="1"/>
        <end position="22"/>
    </location>
</feature>
<accession>Q18DF3</accession>
<dbReference type="HOGENOM" id="CLU_1324004_0_0_2"/>
<evidence type="ECO:0000256" key="1">
    <source>
        <dbReference type="SAM" id="MobiDB-lite"/>
    </source>
</evidence>
<evidence type="ECO:0000313" key="2">
    <source>
        <dbReference type="EMBL" id="CAJ51114.1"/>
    </source>
</evidence>
<geneLocation type="plasmid" evidence="2 3">
    <name>PL47</name>
</geneLocation>
<dbReference type="EMBL" id="AM180089">
    <property type="protein sequence ID" value="CAJ51114.1"/>
    <property type="molecule type" value="Genomic_DNA"/>
</dbReference>
<evidence type="ECO:0000313" key="3">
    <source>
        <dbReference type="Proteomes" id="UP000001975"/>
    </source>
</evidence>
<reference evidence="2 3" key="1">
    <citation type="journal article" date="2006" name="BMC Genomics">
        <title>The genome of the square archaeon Haloquadratum walsbyi: life at the limits of water activity.</title>
        <authorList>
            <person name="Bolhuis H.H."/>
            <person name="Palm P.P."/>
            <person name="Wende A.W."/>
            <person name="Falb M.M."/>
            <person name="Rampp M.M."/>
            <person name="Rodriguez-Valera F.F."/>
            <person name="Pfeiffer F.F."/>
            <person name="Oesterhelt D.D."/>
        </authorList>
    </citation>
    <scope>NUCLEOTIDE SEQUENCE [LARGE SCALE GENOMIC DNA]</scope>
    <source>
        <strain evidence="3">DSM 16790 / HBSQ001</strain>
        <plasmid evidence="3">Plasmid PL47</plasmid>
    </source>
</reference>
<organism evidence="2 3">
    <name type="scientific">Haloquadratum walsbyi (strain DSM 16790 / HBSQ001)</name>
    <dbReference type="NCBI Taxonomy" id="362976"/>
    <lineage>
        <taxon>Archaea</taxon>
        <taxon>Methanobacteriati</taxon>
        <taxon>Methanobacteriota</taxon>
        <taxon>Stenosarchaea group</taxon>
        <taxon>Halobacteria</taxon>
        <taxon>Halobacteriales</taxon>
        <taxon>Haloferacaceae</taxon>
        <taxon>Haloquadratum</taxon>
    </lineage>
</organism>
<keyword evidence="2" id="KW-0614">Plasmid</keyword>